<evidence type="ECO:0000256" key="2">
    <source>
        <dbReference type="ARBA" id="ARBA00022475"/>
    </source>
</evidence>
<keyword evidence="7" id="KW-0966">Cell projection</keyword>
<keyword evidence="4 6" id="KW-1133">Transmembrane helix</keyword>
<evidence type="ECO:0000256" key="1">
    <source>
        <dbReference type="ARBA" id="ARBA00004236"/>
    </source>
</evidence>
<evidence type="ECO:0000313" key="7">
    <source>
        <dbReference type="EMBL" id="TCS89670.1"/>
    </source>
</evidence>
<protein>
    <submittedName>
        <fullName evidence="7">Flagellar biosynthesis protein FliO</fullName>
    </submittedName>
</protein>
<feature type="transmembrane region" description="Helical" evidence="6">
    <location>
        <begin position="37"/>
        <end position="58"/>
    </location>
</feature>
<keyword evidence="5 6" id="KW-0472">Membrane</keyword>
<dbReference type="EMBL" id="SMAE01000005">
    <property type="protein sequence ID" value="TCS89670.1"/>
    <property type="molecule type" value="Genomic_DNA"/>
</dbReference>
<accession>A0A4R3KWF7</accession>
<evidence type="ECO:0000313" key="8">
    <source>
        <dbReference type="Proteomes" id="UP000294567"/>
    </source>
</evidence>
<keyword evidence="8" id="KW-1185">Reference proteome</keyword>
<comment type="caution">
    <text evidence="7">The sequence shown here is derived from an EMBL/GenBank/DDBJ whole genome shotgun (WGS) entry which is preliminary data.</text>
</comment>
<dbReference type="RefSeq" id="WP_132027255.1">
    <property type="nucleotide sequence ID" value="NZ_CP068564.1"/>
</dbReference>
<evidence type="ECO:0000256" key="4">
    <source>
        <dbReference type="ARBA" id="ARBA00022989"/>
    </source>
</evidence>
<reference evidence="7 8" key="1">
    <citation type="submission" date="2019-03" db="EMBL/GenBank/DDBJ databases">
        <title>Genomic Encyclopedia of Type Strains, Phase IV (KMG-IV): sequencing the most valuable type-strain genomes for metagenomic binning, comparative biology and taxonomic classification.</title>
        <authorList>
            <person name="Goeker M."/>
        </authorList>
    </citation>
    <scope>NUCLEOTIDE SEQUENCE [LARGE SCALE GENOMIC DNA]</scope>
    <source>
        <strain evidence="7 8">DSM 26752</strain>
    </source>
</reference>
<evidence type="ECO:0000256" key="3">
    <source>
        <dbReference type="ARBA" id="ARBA00022692"/>
    </source>
</evidence>
<evidence type="ECO:0000256" key="6">
    <source>
        <dbReference type="SAM" id="Phobius"/>
    </source>
</evidence>
<dbReference type="OrthoDB" id="3035998at2"/>
<dbReference type="InterPro" id="IPR022781">
    <property type="entry name" value="Flagellar_biosynth_FliO"/>
</dbReference>
<dbReference type="Pfam" id="PF04347">
    <property type="entry name" value="FliO"/>
    <property type="match status" value="1"/>
</dbReference>
<keyword evidence="3 6" id="KW-0812">Transmembrane</keyword>
<dbReference type="Proteomes" id="UP000294567">
    <property type="component" value="Unassembled WGS sequence"/>
</dbReference>
<keyword evidence="7" id="KW-0282">Flagellum</keyword>
<name>A0A4R3KWF7_9FIRM</name>
<dbReference type="GO" id="GO:0044781">
    <property type="term" value="P:bacterial-type flagellum organization"/>
    <property type="evidence" value="ECO:0007669"/>
    <property type="project" value="InterPro"/>
</dbReference>
<sequence length="167" mass="19551">MSNKKCVKLILTSILIIILLMCNKVYAVNAGYELGKAIFKLFSYTGIFILVIVIAIYVTRFIAKNSKKFINSKYMKIIDILNIDINTKIAMIEINNKIYVFAINNNNIEMIDKFLKEDFKTKMDLNFDEQLEEYKQRCVCDKNIFSTLKNKINNLISKEDDDNEKKY</sequence>
<keyword evidence="2" id="KW-1003">Cell membrane</keyword>
<evidence type="ECO:0000256" key="5">
    <source>
        <dbReference type="ARBA" id="ARBA00023136"/>
    </source>
</evidence>
<keyword evidence="7" id="KW-0969">Cilium</keyword>
<proteinExistence type="predicted"/>
<comment type="subcellular location">
    <subcellularLocation>
        <location evidence="1">Cell membrane</location>
    </subcellularLocation>
</comment>
<dbReference type="AlphaFoldDB" id="A0A4R3KWF7"/>
<gene>
    <name evidence="7" type="ORF">EDD65_105144</name>
</gene>
<organism evidence="7 8">
    <name type="scientific">Keratinibaculum paraultunense</name>
    <dbReference type="NCBI Taxonomy" id="1278232"/>
    <lineage>
        <taxon>Bacteria</taxon>
        <taxon>Bacillati</taxon>
        <taxon>Bacillota</taxon>
        <taxon>Tissierellia</taxon>
        <taxon>Tissierellales</taxon>
        <taxon>Tepidimicrobiaceae</taxon>
        <taxon>Keratinibaculum</taxon>
    </lineage>
</organism>
<dbReference type="GO" id="GO:0016020">
    <property type="term" value="C:membrane"/>
    <property type="evidence" value="ECO:0007669"/>
    <property type="project" value="InterPro"/>
</dbReference>